<dbReference type="InterPro" id="IPR004154">
    <property type="entry name" value="Anticodon-bd"/>
</dbReference>
<evidence type="ECO:0000256" key="6">
    <source>
        <dbReference type="ARBA" id="ARBA00022840"/>
    </source>
</evidence>
<keyword evidence="8 12" id="KW-0030">Aminoacyl-tRNA synthetase</keyword>
<dbReference type="Pfam" id="PF03129">
    <property type="entry name" value="HGTP_anticodon"/>
    <property type="match status" value="1"/>
</dbReference>
<sequence>MRFSKLYVKTLKETPKEAVVESHKLMLRSSMIKKLASGVYTYLPLGYRALKKVENIVREEMDRAGSQELFMPVLQPAEIWKETGRWDAMGPEMMRLMDRHGRDFILGPTHEEVITDIIRNDISSYKSLPMSLYQIQTKFRDERRPRFGLMRGREFLMKDAYSFHATDECLDAEFENMRDAYSRIFERCGLKFRSVEADSGAIGGSGSQEFHVLAESGEDEIIYCDTCGYAANLEKAESVAMIPEYEKEMKPAELLDTPNVSKIEDIAAHLGIETSQTVKAIMYMDTVSEKVYMVLQRGDYEINEVKLKNLLNETELVMLSDADLEAHNLKKGYMGPYDIELGDIILVADETVTKMVNHTAGGNRMDTHYINVNYGRDYEAHIVGDVRNAVVGEECPRCSGGKLESARGIEAGHVFKLGKKYSDSMGATFLDENGKSNTMTMGCYGIGVSRTVAAAIEQNNDENGIIWPVAIAPYIVDVIPANMKNADQVSLAEKIYGELSAAGIDTVMDDRNERPGFKFKDADLIGFPFKVVSGKLAAEGKVEVKVRRTGESMEVEAEKVVGVIKDLMTKVR</sequence>
<reference evidence="14" key="1">
    <citation type="submission" date="2022-12" db="EMBL/GenBank/DDBJ databases">
        <title>Reference genome sequencing for broad-spectrum identification of bacterial and archaeal isolates by mass spectrometry.</title>
        <authorList>
            <person name="Sekiguchi Y."/>
            <person name="Tourlousse D.M."/>
        </authorList>
    </citation>
    <scope>NUCLEOTIDE SEQUENCE</scope>
    <source>
        <strain evidence="14">10succ1</strain>
    </source>
</reference>
<protein>
    <recommendedName>
        <fullName evidence="12">Proline--tRNA ligase</fullName>
        <ecNumber evidence="12">6.1.1.15</ecNumber>
    </recommendedName>
    <alternativeName>
        <fullName evidence="12">Prolyl-tRNA synthetase</fullName>
        <shortName evidence="12">ProRS</shortName>
    </alternativeName>
</protein>
<evidence type="ECO:0000256" key="9">
    <source>
        <dbReference type="ARBA" id="ARBA00047671"/>
    </source>
</evidence>
<evidence type="ECO:0000256" key="1">
    <source>
        <dbReference type="ARBA" id="ARBA00004496"/>
    </source>
</evidence>
<dbReference type="NCBIfam" id="TIGR00409">
    <property type="entry name" value="proS_fam_II"/>
    <property type="match status" value="1"/>
</dbReference>
<evidence type="ECO:0000256" key="7">
    <source>
        <dbReference type="ARBA" id="ARBA00022917"/>
    </source>
</evidence>
<dbReference type="FunFam" id="3.40.50.800:FF:000011">
    <property type="entry name" value="Proline--tRNA ligase"/>
    <property type="match status" value="1"/>
</dbReference>
<dbReference type="InterPro" id="IPR033730">
    <property type="entry name" value="ProRS_core_prok"/>
</dbReference>
<dbReference type="SUPFAM" id="SSF55681">
    <property type="entry name" value="Class II aaRS and biotin synthetases"/>
    <property type="match status" value="1"/>
</dbReference>
<keyword evidence="15" id="KW-1185">Reference proteome</keyword>
<dbReference type="GO" id="GO:0002161">
    <property type="term" value="F:aminoacyl-tRNA deacylase activity"/>
    <property type="evidence" value="ECO:0007669"/>
    <property type="project" value="InterPro"/>
</dbReference>
<dbReference type="InterPro" id="IPR023717">
    <property type="entry name" value="Pro-tRNA-Synthase_IIa_type1"/>
</dbReference>
<dbReference type="InterPro" id="IPR002316">
    <property type="entry name" value="Pro-tRNA-ligase_IIa"/>
</dbReference>
<name>A0A9W6GKF4_9FUSO</name>
<evidence type="ECO:0000313" key="15">
    <source>
        <dbReference type="Proteomes" id="UP001144471"/>
    </source>
</evidence>
<dbReference type="CDD" id="cd04334">
    <property type="entry name" value="ProRS-INS"/>
    <property type="match status" value="1"/>
</dbReference>
<evidence type="ECO:0000313" key="14">
    <source>
        <dbReference type="EMBL" id="GLI55590.1"/>
    </source>
</evidence>
<dbReference type="PANTHER" id="PTHR42753:SF2">
    <property type="entry name" value="PROLINE--TRNA LIGASE"/>
    <property type="match status" value="1"/>
</dbReference>
<keyword evidence="6 12" id="KW-0067">ATP-binding</keyword>
<evidence type="ECO:0000256" key="8">
    <source>
        <dbReference type="ARBA" id="ARBA00023146"/>
    </source>
</evidence>
<dbReference type="AlphaFoldDB" id="A0A9W6GKF4"/>
<dbReference type="PRINTS" id="PR01046">
    <property type="entry name" value="TRNASYNTHPRO"/>
</dbReference>
<dbReference type="GO" id="GO:0006433">
    <property type="term" value="P:prolyl-tRNA aminoacylation"/>
    <property type="evidence" value="ECO:0007669"/>
    <property type="project" value="UniProtKB-UniRule"/>
</dbReference>
<dbReference type="RefSeq" id="WP_281834168.1">
    <property type="nucleotide sequence ID" value="NZ_BSDY01000004.1"/>
</dbReference>
<dbReference type="InterPro" id="IPR050062">
    <property type="entry name" value="Pro-tRNA_synthetase"/>
</dbReference>
<keyword evidence="3 12" id="KW-0963">Cytoplasm</keyword>
<dbReference type="Gene3D" id="3.40.50.800">
    <property type="entry name" value="Anticodon-binding domain"/>
    <property type="match status" value="1"/>
</dbReference>
<comment type="similarity">
    <text evidence="11 12">Belongs to the class-II aminoacyl-tRNA synthetase family. ProS type 1 subfamily.</text>
</comment>
<evidence type="ECO:0000256" key="4">
    <source>
        <dbReference type="ARBA" id="ARBA00022598"/>
    </source>
</evidence>
<evidence type="ECO:0000256" key="10">
    <source>
        <dbReference type="ARBA" id="ARBA00053664"/>
    </source>
</evidence>
<comment type="domain">
    <text evidence="12">Consists of three domains: the N-terminal catalytic domain, the editing domain and the C-terminal anticodon-binding domain.</text>
</comment>
<dbReference type="InterPro" id="IPR007214">
    <property type="entry name" value="YbaK/aa-tRNA-synth-assoc-dom"/>
</dbReference>
<dbReference type="CDD" id="cd00779">
    <property type="entry name" value="ProRS_core_prok"/>
    <property type="match status" value="1"/>
</dbReference>
<proteinExistence type="inferred from homology"/>
<evidence type="ECO:0000256" key="2">
    <source>
        <dbReference type="ARBA" id="ARBA00011738"/>
    </source>
</evidence>
<comment type="catalytic activity">
    <reaction evidence="9 12">
        <text>tRNA(Pro) + L-proline + ATP = L-prolyl-tRNA(Pro) + AMP + diphosphate</text>
        <dbReference type="Rhea" id="RHEA:14305"/>
        <dbReference type="Rhea" id="RHEA-COMP:9700"/>
        <dbReference type="Rhea" id="RHEA-COMP:9702"/>
        <dbReference type="ChEBI" id="CHEBI:30616"/>
        <dbReference type="ChEBI" id="CHEBI:33019"/>
        <dbReference type="ChEBI" id="CHEBI:60039"/>
        <dbReference type="ChEBI" id="CHEBI:78442"/>
        <dbReference type="ChEBI" id="CHEBI:78532"/>
        <dbReference type="ChEBI" id="CHEBI:456215"/>
        <dbReference type="EC" id="6.1.1.15"/>
    </reaction>
</comment>
<dbReference type="PIRSF" id="PIRSF001535">
    <property type="entry name" value="ProRS_1"/>
    <property type="match status" value="1"/>
</dbReference>
<dbReference type="GO" id="GO:0005829">
    <property type="term" value="C:cytosol"/>
    <property type="evidence" value="ECO:0007669"/>
    <property type="project" value="TreeGrafter"/>
</dbReference>
<dbReference type="GO" id="GO:0005524">
    <property type="term" value="F:ATP binding"/>
    <property type="evidence" value="ECO:0007669"/>
    <property type="project" value="UniProtKB-UniRule"/>
</dbReference>
<comment type="subunit">
    <text evidence="2 12">Homodimer.</text>
</comment>
<keyword evidence="4 12" id="KW-0436">Ligase</keyword>
<dbReference type="Proteomes" id="UP001144471">
    <property type="component" value="Unassembled WGS sequence"/>
</dbReference>
<evidence type="ECO:0000256" key="11">
    <source>
        <dbReference type="ARBA" id="ARBA00060755"/>
    </source>
</evidence>
<evidence type="ECO:0000256" key="5">
    <source>
        <dbReference type="ARBA" id="ARBA00022741"/>
    </source>
</evidence>
<dbReference type="EMBL" id="BSDY01000004">
    <property type="protein sequence ID" value="GLI55590.1"/>
    <property type="molecule type" value="Genomic_DNA"/>
</dbReference>
<dbReference type="PROSITE" id="PS50862">
    <property type="entry name" value="AA_TRNA_LIGASE_II"/>
    <property type="match status" value="1"/>
</dbReference>
<evidence type="ECO:0000256" key="12">
    <source>
        <dbReference type="HAMAP-Rule" id="MF_01569"/>
    </source>
</evidence>
<dbReference type="SUPFAM" id="SSF52954">
    <property type="entry name" value="Class II aaRS ABD-related"/>
    <property type="match status" value="1"/>
</dbReference>
<comment type="subcellular location">
    <subcellularLocation>
        <location evidence="1 12">Cytoplasm</location>
    </subcellularLocation>
</comment>
<comment type="caution">
    <text evidence="14">The sequence shown here is derived from an EMBL/GenBank/DDBJ whole genome shotgun (WGS) entry which is preliminary data.</text>
</comment>
<dbReference type="InterPro" id="IPR044140">
    <property type="entry name" value="ProRS_anticodon_short"/>
</dbReference>
<dbReference type="PANTHER" id="PTHR42753">
    <property type="entry name" value="MITOCHONDRIAL RIBOSOME PROTEIN L39/PROLYL-TRNA LIGASE FAMILY MEMBER"/>
    <property type="match status" value="1"/>
</dbReference>
<dbReference type="InterPro" id="IPR036621">
    <property type="entry name" value="Anticodon-bd_dom_sf"/>
</dbReference>
<organism evidence="14 15">
    <name type="scientific">Propionigenium maris DSM 9537</name>
    <dbReference type="NCBI Taxonomy" id="1123000"/>
    <lineage>
        <taxon>Bacteria</taxon>
        <taxon>Fusobacteriati</taxon>
        <taxon>Fusobacteriota</taxon>
        <taxon>Fusobacteriia</taxon>
        <taxon>Fusobacteriales</taxon>
        <taxon>Fusobacteriaceae</taxon>
        <taxon>Propionigenium</taxon>
    </lineage>
</organism>
<dbReference type="InterPro" id="IPR036754">
    <property type="entry name" value="YbaK/aa-tRNA-synt-asso_dom_sf"/>
</dbReference>
<dbReference type="GO" id="GO:0004827">
    <property type="term" value="F:proline-tRNA ligase activity"/>
    <property type="evidence" value="ECO:0007669"/>
    <property type="project" value="UniProtKB-UniRule"/>
</dbReference>
<evidence type="ECO:0000259" key="13">
    <source>
        <dbReference type="PROSITE" id="PS50862"/>
    </source>
</evidence>
<feature type="domain" description="Aminoacyl-transfer RNA synthetases class-II family profile" evidence="13">
    <location>
        <begin position="38"/>
        <end position="468"/>
    </location>
</feature>
<dbReference type="InterPro" id="IPR006195">
    <property type="entry name" value="aa-tRNA-synth_II"/>
</dbReference>
<keyword evidence="5 12" id="KW-0547">Nucleotide-binding</keyword>
<evidence type="ECO:0000256" key="3">
    <source>
        <dbReference type="ARBA" id="ARBA00022490"/>
    </source>
</evidence>
<dbReference type="InterPro" id="IPR004500">
    <property type="entry name" value="Pro-tRNA-synth_IIa_bac-type"/>
</dbReference>
<dbReference type="Pfam" id="PF04073">
    <property type="entry name" value="tRNA_edit"/>
    <property type="match status" value="1"/>
</dbReference>
<dbReference type="NCBIfam" id="NF006625">
    <property type="entry name" value="PRK09194.1"/>
    <property type="match status" value="1"/>
</dbReference>
<dbReference type="SUPFAM" id="SSF55826">
    <property type="entry name" value="YbaK/ProRS associated domain"/>
    <property type="match status" value="1"/>
</dbReference>
<comment type="function">
    <text evidence="10 12">Catalyzes the attachment of proline to tRNA(Pro) in a two-step reaction: proline is first activated by ATP to form Pro-AMP and then transferred to the acceptor end of tRNA(Pro). As ProRS can inadvertently accommodate and process non-cognate amino acids such as alanine and cysteine, to avoid such errors it has two additional distinct editing activities against alanine. One activity is designated as 'pretransfer' editing and involves the tRNA(Pro)-independent hydrolysis of activated Ala-AMP. The other activity is designated 'posttransfer' editing and involves deacylation of mischarged Ala-tRNA(Pro). The misacylated Cys-tRNA(Pro) is not edited by ProRS.</text>
</comment>
<keyword evidence="7 12" id="KW-0648">Protein biosynthesis</keyword>
<dbReference type="FunFam" id="3.30.930.10:FF:000066">
    <property type="entry name" value="Proline--tRNA ligase"/>
    <property type="match status" value="1"/>
</dbReference>
<dbReference type="Gene3D" id="3.30.930.10">
    <property type="entry name" value="Bira Bifunctional Protein, Domain 2"/>
    <property type="match status" value="2"/>
</dbReference>
<dbReference type="InterPro" id="IPR045864">
    <property type="entry name" value="aa-tRNA-synth_II/BPL/LPL"/>
</dbReference>
<dbReference type="Pfam" id="PF00587">
    <property type="entry name" value="tRNA-synt_2b"/>
    <property type="match status" value="1"/>
</dbReference>
<dbReference type="EC" id="6.1.1.15" evidence="12"/>
<accession>A0A9W6GKF4</accession>
<gene>
    <name evidence="12 14" type="primary">proS</name>
    <name evidence="14" type="ORF">PM10SUCC1_11040</name>
</gene>
<dbReference type="InterPro" id="IPR002314">
    <property type="entry name" value="aa-tRNA-synt_IIb"/>
</dbReference>
<dbReference type="HAMAP" id="MF_01569">
    <property type="entry name" value="Pro_tRNA_synth_type1"/>
    <property type="match status" value="1"/>
</dbReference>
<dbReference type="CDD" id="cd00861">
    <property type="entry name" value="ProRS_anticodon_short"/>
    <property type="match status" value="1"/>
</dbReference>
<dbReference type="FunFam" id="3.30.930.10:FF:000065">
    <property type="entry name" value="Proline--tRNA ligase"/>
    <property type="match status" value="1"/>
</dbReference>